<dbReference type="PANTHER" id="PTHR44936">
    <property type="entry name" value="SENSOR PROTEIN CREC"/>
    <property type="match status" value="1"/>
</dbReference>
<dbReference type="AlphaFoldDB" id="A0A3B0UM29"/>
<keyword evidence="9" id="KW-0547">Nucleotide-binding</keyword>
<evidence type="ECO:0000256" key="5">
    <source>
        <dbReference type="ARBA" id="ARBA00022519"/>
    </source>
</evidence>
<proteinExistence type="predicted"/>
<dbReference type="PRINTS" id="PR00344">
    <property type="entry name" value="BCTRLSENSOR"/>
</dbReference>
<name>A0A3B0UM29_9ZZZZ</name>
<dbReference type="PROSITE" id="PS50885">
    <property type="entry name" value="HAMP"/>
    <property type="match status" value="1"/>
</dbReference>
<dbReference type="InterPro" id="IPR005467">
    <property type="entry name" value="His_kinase_dom"/>
</dbReference>
<dbReference type="GO" id="GO:0005524">
    <property type="term" value="F:ATP binding"/>
    <property type="evidence" value="ECO:0007669"/>
    <property type="project" value="UniProtKB-KW"/>
</dbReference>
<dbReference type="SMART" id="SM00387">
    <property type="entry name" value="HATPase_c"/>
    <property type="match status" value="1"/>
</dbReference>
<feature type="compositionally biased region" description="Basic and acidic residues" evidence="15">
    <location>
        <begin position="453"/>
        <end position="481"/>
    </location>
</feature>
<feature type="transmembrane region" description="Helical" evidence="16">
    <location>
        <begin position="180"/>
        <end position="199"/>
    </location>
</feature>
<evidence type="ECO:0000256" key="8">
    <source>
        <dbReference type="ARBA" id="ARBA00022692"/>
    </source>
</evidence>
<gene>
    <name evidence="19" type="ORF">MNBD_ALPHA12-1864</name>
</gene>
<keyword evidence="8 16" id="KW-0812">Transmembrane</keyword>
<evidence type="ECO:0000256" key="11">
    <source>
        <dbReference type="ARBA" id="ARBA00022840"/>
    </source>
</evidence>
<keyword evidence="5" id="KW-0997">Cell inner membrane</keyword>
<dbReference type="SUPFAM" id="SSF55874">
    <property type="entry name" value="ATPase domain of HSP90 chaperone/DNA topoisomerase II/histidine kinase"/>
    <property type="match status" value="1"/>
</dbReference>
<dbReference type="InterPro" id="IPR003660">
    <property type="entry name" value="HAMP_dom"/>
</dbReference>
<dbReference type="InterPro" id="IPR036097">
    <property type="entry name" value="HisK_dim/P_sf"/>
</dbReference>
<keyword evidence="7" id="KW-0808">Transferase</keyword>
<organism evidence="19">
    <name type="scientific">hydrothermal vent metagenome</name>
    <dbReference type="NCBI Taxonomy" id="652676"/>
    <lineage>
        <taxon>unclassified sequences</taxon>
        <taxon>metagenomes</taxon>
        <taxon>ecological metagenomes</taxon>
    </lineage>
</organism>
<evidence type="ECO:0000256" key="2">
    <source>
        <dbReference type="ARBA" id="ARBA00004429"/>
    </source>
</evidence>
<dbReference type="InterPro" id="IPR003661">
    <property type="entry name" value="HisK_dim/P_dom"/>
</dbReference>
<dbReference type="Gene3D" id="3.30.565.10">
    <property type="entry name" value="Histidine kinase-like ATPase, C-terminal domain"/>
    <property type="match status" value="1"/>
</dbReference>
<dbReference type="InterPro" id="IPR004358">
    <property type="entry name" value="Sig_transdc_His_kin-like_C"/>
</dbReference>
<keyword evidence="4" id="KW-1003">Cell membrane</keyword>
<evidence type="ECO:0000256" key="9">
    <source>
        <dbReference type="ARBA" id="ARBA00022741"/>
    </source>
</evidence>
<evidence type="ECO:0000259" key="17">
    <source>
        <dbReference type="PROSITE" id="PS50109"/>
    </source>
</evidence>
<dbReference type="SUPFAM" id="SSF47384">
    <property type="entry name" value="Homodimeric domain of signal transducing histidine kinase"/>
    <property type="match status" value="1"/>
</dbReference>
<evidence type="ECO:0000256" key="10">
    <source>
        <dbReference type="ARBA" id="ARBA00022777"/>
    </source>
</evidence>
<dbReference type="SMART" id="SM00388">
    <property type="entry name" value="HisKA"/>
    <property type="match status" value="1"/>
</dbReference>
<evidence type="ECO:0000256" key="1">
    <source>
        <dbReference type="ARBA" id="ARBA00000085"/>
    </source>
</evidence>
<dbReference type="Pfam" id="PF02518">
    <property type="entry name" value="HATPase_c"/>
    <property type="match status" value="1"/>
</dbReference>
<accession>A0A3B0UM29</accession>
<feature type="domain" description="HAMP" evidence="18">
    <location>
        <begin position="200"/>
        <end position="252"/>
    </location>
</feature>
<dbReference type="CDD" id="cd00082">
    <property type="entry name" value="HisKA"/>
    <property type="match status" value="1"/>
</dbReference>
<dbReference type="PROSITE" id="PS50109">
    <property type="entry name" value="HIS_KIN"/>
    <property type="match status" value="1"/>
</dbReference>
<keyword evidence="14 16" id="KW-0472">Membrane</keyword>
<evidence type="ECO:0000259" key="18">
    <source>
        <dbReference type="PROSITE" id="PS50885"/>
    </source>
</evidence>
<evidence type="ECO:0000256" key="13">
    <source>
        <dbReference type="ARBA" id="ARBA00023012"/>
    </source>
</evidence>
<dbReference type="CDD" id="cd06225">
    <property type="entry name" value="HAMP"/>
    <property type="match status" value="1"/>
</dbReference>
<dbReference type="GO" id="GO:0000155">
    <property type="term" value="F:phosphorelay sensor kinase activity"/>
    <property type="evidence" value="ECO:0007669"/>
    <property type="project" value="InterPro"/>
</dbReference>
<keyword evidence="10 19" id="KW-0418">Kinase</keyword>
<feature type="compositionally biased region" description="Polar residues" evidence="15">
    <location>
        <begin position="496"/>
        <end position="514"/>
    </location>
</feature>
<dbReference type="Gene3D" id="1.10.287.130">
    <property type="match status" value="1"/>
</dbReference>
<evidence type="ECO:0000256" key="16">
    <source>
        <dbReference type="SAM" id="Phobius"/>
    </source>
</evidence>
<feature type="domain" description="Histidine kinase" evidence="17">
    <location>
        <begin position="260"/>
        <end position="460"/>
    </location>
</feature>
<dbReference type="PANTHER" id="PTHR44936:SF5">
    <property type="entry name" value="SENSOR HISTIDINE KINASE ENVZ"/>
    <property type="match status" value="1"/>
</dbReference>
<dbReference type="SMART" id="SM00304">
    <property type="entry name" value="HAMP"/>
    <property type="match status" value="1"/>
</dbReference>
<evidence type="ECO:0000256" key="6">
    <source>
        <dbReference type="ARBA" id="ARBA00022553"/>
    </source>
</evidence>
<dbReference type="EMBL" id="UOEO01000164">
    <property type="protein sequence ID" value="VAW21294.1"/>
    <property type="molecule type" value="Genomic_DNA"/>
</dbReference>
<feature type="transmembrane region" description="Helical" evidence="16">
    <location>
        <begin position="12"/>
        <end position="32"/>
    </location>
</feature>
<keyword evidence="12 16" id="KW-1133">Transmembrane helix</keyword>
<evidence type="ECO:0000256" key="7">
    <source>
        <dbReference type="ARBA" id="ARBA00022679"/>
    </source>
</evidence>
<feature type="region of interest" description="Disordered" evidence="15">
    <location>
        <begin position="453"/>
        <end position="520"/>
    </location>
</feature>
<dbReference type="InterPro" id="IPR050980">
    <property type="entry name" value="2C_sensor_his_kinase"/>
</dbReference>
<dbReference type="InterPro" id="IPR003594">
    <property type="entry name" value="HATPase_dom"/>
</dbReference>
<comment type="catalytic activity">
    <reaction evidence="1">
        <text>ATP + protein L-histidine = ADP + protein N-phospho-L-histidine.</text>
        <dbReference type="EC" id="2.7.13.3"/>
    </reaction>
</comment>
<evidence type="ECO:0000256" key="3">
    <source>
        <dbReference type="ARBA" id="ARBA00012438"/>
    </source>
</evidence>
<sequence length="545" mass="60624">MKNLLPDSIAARATLLLVVGLAVTHLVSNLFYETDRESALLTAGGREAIQWVSTTGAFADTVSPDTWSKIIKADNYNNLFVTITPEPVINKTQGTDWREIVLHRELVRRVEPERVDDYRIAYAPSHVNTQAMSYWRPIMSKSEKPAPKELILISLRLNSGKWLNVATPIQSPPLFFSLRLWLSMGVMLVAVTLISIFTVRRMTAPLKQLSQAAEKLGTDVQAPAIPETGPEEVRRTAHAFNVMQNRIRRFVEDRIQMLGAIAHDLGTPITRLRLRAEFVEDDELRFKMLRDLDDMQHMVASTLSFIREDATAEPQTRVDLGSLLARVCDDIKDAGANVKLAEIPRWVLLDCHPIALRRALGNLIGNAVKYGNCALVSLKLEENRVLVFIDDKGPGIPPERQEEVFLPFLRLEDSRNRATGGAGLGLAVARNIVRAHGGDIRLSNRALGGLRVELDLPRPSRPEEKTTRHPDREDAGGKTGKDASGAASNPVPDNGADNNFKSKNFTPRNNSNSDFHPVVMGRDLPIQSGLETCLSKGRMTEWKTH</sequence>
<dbReference type="InterPro" id="IPR036890">
    <property type="entry name" value="HATPase_C_sf"/>
</dbReference>
<evidence type="ECO:0000256" key="15">
    <source>
        <dbReference type="SAM" id="MobiDB-lite"/>
    </source>
</evidence>
<keyword evidence="13" id="KW-0902">Two-component regulatory system</keyword>
<protein>
    <recommendedName>
        <fullName evidence="3">histidine kinase</fullName>
        <ecNumber evidence="3">2.7.13.3</ecNumber>
    </recommendedName>
</protein>
<comment type="subcellular location">
    <subcellularLocation>
        <location evidence="2">Cell inner membrane</location>
        <topology evidence="2">Multi-pass membrane protein</topology>
    </subcellularLocation>
</comment>
<dbReference type="Pfam" id="PF00672">
    <property type="entry name" value="HAMP"/>
    <property type="match status" value="1"/>
</dbReference>
<dbReference type="EC" id="2.7.13.3" evidence="3"/>
<keyword evidence="11" id="KW-0067">ATP-binding</keyword>
<evidence type="ECO:0000256" key="12">
    <source>
        <dbReference type="ARBA" id="ARBA00022989"/>
    </source>
</evidence>
<evidence type="ECO:0000313" key="19">
    <source>
        <dbReference type="EMBL" id="VAW21294.1"/>
    </source>
</evidence>
<evidence type="ECO:0000256" key="14">
    <source>
        <dbReference type="ARBA" id="ARBA00023136"/>
    </source>
</evidence>
<reference evidence="19" key="1">
    <citation type="submission" date="2018-06" db="EMBL/GenBank/DDBJ databases">
        <authorList>
            <person name="Zhirakovskaya E."/>
        </authorList>
    </citation>
    <scope>NUCLEOTIDE SEQUENCE</scope>
</reference>
<dbReference type="GO" id="GO:0005886">
    <property type="term" value="C:plasma membrane"/>
    <property type="evidence" value="ECO:0007669"/>
    <property type="project" value="UniProtKB-SubCell"/>
</dbReference>
<evidence type="ECO:0000256" key="4">
    <source>
        <dbReference type="ARBA" id="ARBA00022475"/>
    </source>
</evidence>
<keyword evidence="6" id="KW-0597">Phosphoprotein</keyword>